<dbReference type="AlphaFoldDB" id="A0AAD8HCT0"/>
<keyword evidence="2" id="KW-0479">Metal-binding</keyword>
<comment type="caution">
    <text evidence="8">The sequence shown here is derived from an EMBL/GenBank/DDBJ whole genome shotgun (WGS) entry which is preliminary data.</text>
</comment>
<evidence type="ECO:0000313" key="9">
    <source>
        <dbReference type="Proteomes" id="UP001237642"/>
    </source>
</evidence>
<evidence type="ECO:0000313" key="8">
    <source>
        <dbReference type="EMBL" id="KAK1363730.1"/>
    </source>
</evidence>
<feature type="domain" description="BTB" evidence="7">
    <location>
        <begin position="66"/>
        <end position="145"/>
    </location>
</feature>
<accession>A0AAD8HCT0</accession>
<dbReference type="GO" id="GO:0005516">
    <property type="term" value="F:calmodulin binding"/>
    <property type="evidence" value="ECO:0007669"/>
    <property type="project" value="UniProtKB-ARBA"/>
</dbReference>
<keyword evidence="5" id="KW-0862">Zinc</keyword>
<dbReference type="Pfam" id="PF02135">
    <property type="entry name" value="zf-TAZ"/>
    <property type="match status" value="1"/>
</dbReference>
<dbReference type="GO" id="GO:0009751">
    <property type="term" value="P:response to salicylic acid"/>
    <property type="evidence" value="ECO:0007669"/>
    <property type="project" value="UniProtKB-ARBA"/>
</dbReference>
<dbReference type="GO" id="GO:0009725">
    <property type="term" value="P:response to hormone"/>
    <property type="evidence" value="ECO:0007669"/>
    <property type="project" value="UniProtKB-ARBA"/>
</dbReference>
<proteinExistence type="predicted"/>
<dbReference type="GO" id="GO:0008270">
    <property type="term" value="F:zinc ion binding"/>
    <property type="evidence" value="ECO:0007669"/>
    <property type="project" value="UniProtKB-KW"/>
</dbReference>
<dbReference type="SMART" id="SM00225">
    <property type="entry name" value="BTB"/>
    <property type="match status" value="1"/>
</dbReference>
<evidence type="ECO:0000256" key="1">
    <source>
        <dbReference type="ARBA" id="ARBA00004906"/>
    </source>
</evidence>
<protein>
    <submittedName>
        <fullName evidence="8">BTB/POZ and TAZ domain-containing protein 4</fullName>
    </submittedName>
</protein>
<evidence type="ECO:0000256" key="3">
    <source>
        <dbReference type="ARBA" id="ARBA00022771"/>
    </source>
</evidence>
<dbReference type="PROSITE" id="PS50097">
    <property type="entry name" value="BTB"/>
    <property type="match status" value="1"/>
</dbReference>
<dbReference type="InterPro" id="IPR044513">
    <property type="entry name" value="BT1/2/3/4/5"/>
</dbReference>
<dbReference type="PANTHER" id="PTHR46287">
    <property type="entry name" value="BTB/POZ AND TAZ DOMAIN-CONTAINING PROTEIN 3-RELATED"/>
    <property type="match status" value="1"/>
</dbReference>
<dbReference type="Gene3D" id="1.25.40.420">
    <property type="match status" value="1"/>
</dbReference>
<evidence type="ECO:0000256" key="5">
    <source>
        <dbReference type="ARBA" id="ARBA00022833"/>
    </source>
</evidence>
<dbReference type="Gene3D" id="3.30.710.10">
    <property type="entry name" value="Potassium Channel Kv1.1, Chain A"/>
    <property type="match status" value="1"/>
</dbReference>
<gene>
    <name evidence="8" type="ORF">POM88_039291</name>
</gene>
<dbReference type="InterPro" id="IPR000197">
    <property type="entry name" value="Znf_TAZ"/>
</dbReference>
<dbReference type="InterPro" id="IPR035898">
    <property type="entry name" value="TAZ_dom_sf"/>
</dbReference>
<keyword evidence="3" id="KW-0863">Zinc-finger</keyword>
<organism evidence="8 9">
    <name type="scientific">Heracleum sosnowskyi</name>
    <dbReference type="NCBI Taxonomy" id="360622"/>
    <lineage>
        <taxon>Eukaryota</taxon>
        <taxon>Viridiplantae</taxon>
        <taxon>Streptophyta</taxon>
        <taxon>Embryophyta</taxon>
        <taxon>Tracheophyta</taxon>
        <taxon>Spermatophyta</taxon>
        <taxon>Magnoliopsida</taxon>
        <taxon>eudicotyledons</taxon>
        <taxon>Gunneridae</taxon>
        <taxon>Pentapetalae</taxon>
        <taxon>asterids</taxon>
        <taxon>campanulids</taxon>
        <taxon>Apiales</taxon>
        <taxon>Apiaceae</taxon>
        <taxon>Apioideae</taxon>
        <taxon>apioid superclade</taxon>
        <taxon>Tordylieae</taxon>
        <taxon>Tordyliinae</taxon>
        <taxon>Heracleum</taxon>
    </lineage>
</organism>
<reference evidence="8" key="2">
    <citation type="submission" date="2023-05" db="EMBL/GenBank/DDBJ databases">
        <authorList>
            <person name="Schelkunov M.I."/>
        </authorList>
    </citation>
    <scope>NUCLEOTIDE SEQUENCE</scope>
    <source>
        <strain evidence="8">Hsosn_3</strain>
        <tissue evidence="8">Leaf</tissue>
    </source>
</reference>
<dbReference type="InterPro" id="IPR011333">
    <property type="entry name" value="SKP1/BTB/POZ_sf"/>
</dbReference>
<feature type="region of interest" description="Disordered" evidence="6">
    <location>
        <begin position="1"/>
        <end position="24"/>
    </location>
</feature>
<name>A0AAD8HCT0_9APIA</name>
<dbReference type="PANTHER" id="PTHR46287:SF11">
    <property type="entry name" value="BTB_POZ AND TAZ DOMAIN-CONTAINING PROTEIN 4"/>
    <property type="match status" value="1"/>
</dbReference>
<reference evidence="8" key="1">
    <citation type="submission" date="2023-02" db="EMBL/GenBank/DDBJ databases">
        <title>Genome of toxic invasive species Heracleum sosnowskyi carries increased number of genes despite the absence of recent whole-genome duplications.</title>
        <authorList>
            <person name="Schelkunov M."/>
            <person name="Shtratnikova V."/>
            <person name="Makarenko M."/>
            <person name="Klepikova A."/>
            <person name="Omelchenko D."/>
            <person name="Novikova G."/>
            <person name="Obukhova E."/>
            <person name="Bogdanov V."/>
            <person name="Penin A."/>
            <person name="Logacheva M."/>
        </authorList>
    </citation>
    <scope>NUCLEOTIDE SEQUENCE</scope>
    <source>
        <strain evidence="8">Hsosn_3</strain>
        <tissue evidence="8">Leaf</tissue>
    </source>
</reference>
<evidence type="ECO:0000259" key="7">
    <source>
        <dbReference type="PROSITE" id="PS50097"/>
    </source>
</evidence>
<dbReference type="SUPFAM" id="SSF54695">
    <property type="entry name" value="POZ domain"/>
    <property type="match status" value="1"/>
</dbReference>
<dbReference type="EMBL" id="JAUIZM010000009">
    <property type="protein sequence ID" value="KAK1363730.1"/>
    <property type="molecule type" value="Genomic_DNA"/>
</dbReference>
<dbReference type="SUPFAM" id="SSF57933">
    <property type="entry name" value="TAZ domain"/>
    <property type="match status" value="1"/>
</dbReference>
<dbReference type="FunFam" id="1.25.40.420:FF:000012">
    <property type="entry name" value="BTB/POZ and TAZ domain-containing protein 2"/>
    <property type="match status" value="1"/>
</dbReference>
<dbReference type="InterPro" id="IPR000210">
    <property type="entry name" value="BTB/POZ_dom"/>
</dbReference>
<evidence type="ECO:0000256" key="4">
    <source>
        <dbReference type="ARBA" id="ARBA00022786"/>
    </source>
</evidence>
<keyword evidence="4" id="KW-0833">Ubl conjugation pathway</keyword>
<sequence length="390" mass="45036">MVKMDNSYRSTLNSKRELPVPPPLPGRVTASYRLKQKIMSCSSGNNFECTAMPNMHDRLFDEGYRADILINTNSGHVIYAHSSILGMASPVLRRMLDESKGGGQQILISRKGRGQRKSIAIHGVAHEAVRVFVRFLYSSYYERAELMEHILPLLVLSHVYVVPQLKQICERQLENGYLTTENAIDIFQLALLCDAPRLTLICHRFIKKNLEAVAATEGWQVMKESHPILEDELLGSMIYDDAAQKERRIKMSNRKIFVQLYDAMEALVHICRDGCQTIGPYDKVIQKNQMPCKYESCKGLEALFRHLSGCKLRVPGGCKHCKRMWQLLELHSRLCADSIMCRVPLCSNFRYRIEQGKNKKDDIKWRILKCYLWHIRTACVIFRSIRDYYN</sequence>
<dbReference type="FunFam" id="1.20.1020.10:FF:000004">
    <property type="entry name" value="BTB/POZ and TAZ domain-containing protein 2"/>
    <property type="match status" value="1"/>
</dbReference>
<dbReference type="Gene3D" id="1.20.1020.10">
    <property type="entry name" value="TAZ domain"/>
    <property type="match status" value="1"/>
</dbReference>
<keyword evidence="9" id="KW-1185">Reference proteome</keyword>
<dbReference type="Pfam" id="PF00651">
    <property type="entry name" value="BTB"/>
    <property type="match status" value="1"/>
</dbReference>
<evidence type="ECO:0000256" key="6">
    <source>
        <dbReference type="SAM" id="MobiDB-lite"/>
    </source>
</evidence>
<comment type="pathway">
    <text evidence="1">Protein modification; protein ubiquitination.</text>
</comment>
<dbReference type="SMART" id="SM00551">
    <property type="entry name" value="ZnF_TAZ"/>
    <property type="match status" value="1"/>
</dbReference>
<evidence type="ECO:0000256" key="2">
    <source>
        <dbReference type="ARBA" id="ARBA00022723"/>
    </source>
</evidence>
<dbReference type="GO" id="GO:0006355">
    <property type="term" value="P:regulation of DNA-templated transcription"/>
    <property type="evidence" value="ECO:0007669"/>
    <property type="project" value="UniProtKB-ARBA"/>
</dbReference>
<dbReference type="Proteomes" id="UP001237642">
    <property type="component" value="Unassembled WGS sequence"/>
</dbReference>
<dbReference type="GO" id="GO:0042542">
    <property type="term" value="P:response to hydrogen peroxide"/>
    <property type="evidence" value="ECO:0007669"/>
    <property type="project" value="UniProtKB-ARBA"/>
</dbReference>